<dbReference type="GO" id="GO:0140098">
    <property type="term" value="F:catalytic activity, acting on RNA"/>
    <property type="evidence" value="ECO:0007669"/>
    <property type="project" value="UniProtKB-ARBA"/>
</dbReference>
<dbReference type="Gene3D" id="3.30.2350.10">
    <property type="entry name" value="Pseudouridine synthase"/>
    <property type="match status" value="1"/>
</dbReference>
<dbReference type="EC" id="5.4.99.-" evidence="4"/>
<keyword evidence="4" id="KW-0413">Isomerase</keyword>
<proteinExistence type="inferred from homology"/>
<evidence type="ECO:0000313" key="6">
    <source>
        <dbReference type="EMBL" id="RZT02486.1"/>
    </source>
</evidence>
<evidence type="ECO:0000313" key="7">
    <source>
        <dbReference type="Proteomes" id="UP000292927"/>
    </source>
</evidence>
<dbReference type="RefSeq" id="WP_130432910.1">
    <property type="nucleotide sequence ID" value="NZ_SGXF01000001.1"/>
</dbReference>
<dbReference type="InterPro" id="IPR050188">
    <property type="entry name" value="RluA_PseudoU_synthase"/>
</dbReference>
<gene>
    <name evidence="6" type="ORF">EV209_0605</name>
</gene>
<dbReference type="PANTHER" id="PTHR21600:SF87">
    <property type="entry name" value="RNA PSEUDOURIDYLATE SYNTHASE DOMAIN-CONTAINING PROTEIN 1"/>
    <property type="match status" value="1"/>
</dbReference>
<comment type="catalytic activity">
    <reaction evidence="1 4">
        <text>a uridine in RNA = a pseudouridine in RNA</text>
        <dbReference type="Rhea" id="RHEA:48348"/>
        <dbReference type="Rhea" id="RHEA-COMP:12068"/>
        <dbReference type="Rhea" id="RHEA-COMP:12069"/>
        <dbReference type="ChEBI" id="CHEBI:65314"/>
        <dbReference type="ChEBI" id="CHEBI:65315"/>
    </reaction>
</comment>
<dbReference type="GO" id="GO:0000455">
    <property type="term" value="P:enzyme-directed rRNA pseudouridine synthesis"/>
    <property type="evidence" value="ECO:0007669"/>
    <property type="project" value="TreeGrafter"/>
</dbReference>
<evidence type="ECO:0000256" key="4">
    <source>
        <dbReference type="RuleBase" id="RU362028"/>
    </source>
</evidence>
<evidence type="ECO:0000259" key="5">
    <source>
        <dbReference type="Pfam" id="PF00849"/>
    </source>
</evidence>
<dbReference type="GO" id="GO:0009982">
    <property type="term" value="F:pseudouridine synthase activity"/>
    <property type="evidence" value="ECO:0007669"/>
    <property type="project" value="InterPro"/>
</dbReference>
<evidence type="ECO:0000256" key="1">
    <source>
        <dbReference type="ARBA" id="ARBA00000073"/>
    </source>
</evidence>
<keyword evidence="7" id="KW-1185">Reference proteome</keyword>
<reference evidence="6 7" key="1">
    <citation type="submission" date="2019-02" db="EMBL/GenBank/DDBJ databases">
        <title>Genomic Encyclopedia of Type Strains, Phase IV (KMG-IV): sequencing the most valuable type-strain genomes for metagenomic binning, comparative biology and taxonomic classification.</title>
        <authorList>
            <person name="Goeker M."/>
        </authorList>
    </citation>
    <scope>NUCLEOTIDE SEQUENCE [LARGE SCALE GENOMIC DNA]</scope>
    <source>
        <strain evidence="6 7">DSM 29486</strain>
    </source>
</reference>
<comment type="caution">
    <text evidence="6">The sequence shown here is derived from an EMBL/GenBank/DDBJ whole genome shotgun (WGS) entry which is preliminary data.</text>
</comment>
<dbReference type="InterPro" id="IPR006145">
    <property type="entry name" value="PsdUridine_synth_RsuA/RluA"/>
</dbReference>
<dbReference type="AlphaFoldDB" id="A0A4Q7PQ93"/>
<dbReference type="CDD" id="cd02869">
    <property type="entry name" value="PseudoU_synth_RluA_like"/>
    <property type="match status" value="1"/>
</dbReference>
<dbReference type="GO" id="GO:0003723">
    <property type="term" value="F:RNA binding"/>
    <property type="evidence" value="ECO:0007669"/>
    <property type="project" value="InterPro"/>
</dbReference>
<dbReference type="EMBL" id="SGXF01000001">
    <property type="protein sequence ID" value="RZT02486.1"/>
    <property type="molecule type" value="Genomic_DNA"/>
</dbReference>
<dbReference type="PANTHER" id="PTHR21600">
    <property type="entry name" value="MITOCHONDRIAL RNA PSEUDOURIDINE SYNTHASE"/>
    <property type="match status" value="1"/>
</dbReference>
<accession>A0A4Q7PQ93</accession>
<organism evidence="6 7">
    <name type="scientific">Cuneatibacter caecimuris</name>
    <dbReference type="NCBI Taxonomy" id="1796618"/>
    <lineage>
        <taxon>Bacteria</taxon>
        <taxon>Bacillati</taxon>
        <taxon>Bacillota</taxon>
        <taxon>Clostridia</taxon>
        <taxon>Lachnospirales</taxon>
        <taxon>Lachnospiraceae</taxon>
        <taxon>Cuneatibacter</taxon>
    </lineage>
</organism>
<feature type="domain" description="Pseudouridine synthase RsuA/RluA-like" evidence="5">
    <location>
        <begin position="94"/>
        <end position="245"/>
    </location>
</feature>
<dbReference type="OrthoDB" id="9807829at2"/>
<evidence type="ECO:0000256" key="2">
    <source>
        <dbReference type="ARBA" id="ARBA00010876"/>
    </source>
</evidence>
<name>A0A4Q7PQ93_9FIRM</name>
<comment type="function">
    <text evidence="4">Responsible for synthesis of pseudouridine from uracil.</text>
</comment>
<dbReference type="InterPro" id="IPR006225">
    <property type="entry name" value="PsdUridine_synth_RluC/D"/>
</dbReference>
<dbReference type="Pfam" id="PF00849">
    <property type="entry name" value="PseudoU_synth_2"/>
    <property type="match status" value="1"/>
</dbReference>
<comment type="similarity">
    <text evidence="2 4">Belongs to the pseudouridine synthase RluA family.</text>
</comment>
<protein>
    <recommendedName>
        <fullName evidence="4">Pseudouridine synthase</fullName>
        <ecNumber evidence="4">5.4.99.-</ecNumber>
    </recommendedName>
</protein>
<dbReference type="NCBIfam" id="TIGR00005">
    <property type="entry name" value="rluA_subfam"/>
    <property type="match status" value="1"/>
</dbReference>
<evidence type="ECO:0000256" key="3">
    <source>
        <dbReference type="PIRSR" id="PIRSR606225-1"/>
    </source>
</evidence>
<dbReference type="SUPFAM" id="SSF55120">
    <property type="entry name" value="Pseudouridine synthase"/>
    <property type="match status" value="1"/>
</dbReference>
<dbReference type="InterPro" id="IPR020103">
    <property type="entry name" value="PsdUridine_synth_cat_dom_sf"/>
</dbReference>
<sequence>MERKLEIFIDEEDEGRSVSDILRRRAGMTRAQIRSVKFRPGGLTADGCRVRSSDCLIRGQVLQVLLGEEAEEEQGCLWIPDPSPLEILYEDEDIIGINKPSGVVTHPSPGHFADSLANRLANYFSAGKDEYRMQIRPIGRLDKDTSGIVLFAKNQVAASKLEAQRRVGRLEKEYLALVRGCPAARTGAVMAPIGKSPDSLMKMQVCSGGKPACTYYETVEEGTEWSLLRLRLETGRTHQIRVHMAWLGHPLLGDSLYGSGPEHGVDRAALHAAGLFFDQPFSGKRIRLAAALPEDMRGICKEMFSCFIGNCGPYETKPSGGITLRRKE</sequence>
<feature type="active site" evidence="3">
    <location>
        <position position="142"/>
    </location>
</feature>
<dbReference type="Proteomes" id="UP000292927">
    <property type="component" value="Unassembled WGS sequence"/>
</dbReference>